<feature type="compositionally biased region" description="Polar residues" evidence="1">
    <location>
        <begin position="372"/>
        <end position="381"/>
    </location>
</feature>
<feature type="compositionally biased region" description="Low complexity" evidence="1">
    <location>
        <begin position="590"/>
        <end position="601"/>
    </location>
</feature>
<comment type="caution">
    <text evidence="2">The sequence shown here is derived from an EMBL/GenBank/DDBJ whole genome shotgun (WGS) entry which is preliminary data.</text>
</comment>
<protein>
    <submittedName>
        <fullName evidence="2">Uncharacterized protein</fullName>
    </submittedName>
</protein>
<proteinExistence type="predicted"/>
<feature type="compositionally biased region" description="Basic residues" evidence="1">
    <location>
        <begin position="32"/>
        <end position="42"/>
    </location>
</feature>
<feature type="region of interest" description="Disordered" evidence="1">
    <location>
        <begin position="419"/>
        <end position="458"/>
    </location>
</feature>
<gene>
    <name evidence="2" type="ORF">ACHAXA_002588</name>
</gene>
<dbReference type="PANTHER" id="PTHR31827">
    <property type="entry name" value="EMB|CAB89363.1"/>
    <property type="match status" value="1"/>
</dbReference>
<feature type="compositionally biased region" description="Low complexity" evidence="1">
    <location>
        <begin position="1"/>
        <end position="18"/>
    </location>
</feature>
<accession>A0ABD3R691</accession>
<name>A0ABD3R691_9STRA</name>
<evidence type="ECO:0000256" key="1">
    <source>
        <dbReference type="SAM" id="MobiDB-lite"/>
    </source>
</evidence>
<feature type="region of interest" description="Disordered" evidence="1">
    <location>
        <begin position="179"/>
        <end position="217"/>
    </location>
</feature>
<keyword evidence="3" id="KW-1185">Reference proteome</keyword>
<dbReference type="EMBL" id="JALLPB020000576">
    <property type="protein sequence ID" value="KAL3807862.1"/>
    <property type="molecule type" value="Genomic_DNA"/>
</dbReference>
<feature type="compositionally biased region" description="Basic residues" evidence="1">
    <location>
        <begin position="304"/>
        <end position="314"/>
    </location>
</feature>
<feature type="region of interest" description="Disordered" evidence="1">
    <location>
        <begin position="285"/>
        <end position="322"/>
    </location>
</feature>
<evidence type="ECO:0000313" key="3">
    <source>
        <dbReference type="Proteomes" id="UP001530377"/>
    </source>
</evidence>
<dbReference type="PANTHER" id="PTHR31827:SF1">
    <property type="entry name" value="EMB|CAB89363.1"/>
    <property type="match status" value="1"/>
</dbReference>
<sequence>MASGVDSLLGGLLPGSGTSPPPTPPSSSDKSKKPKRVRRKCSHPSCDNRVVQGGVCVTHGARRKCCAHPGCDKAVKLAGFCSTHGPSRRKCDEDGCDRVAVQGGRCLSHGARRRVCNYPSRDGMKCGKNAIVGGMCKKHHDRMADARGMLDAVGLCVPCNVASDGGVQVVGTDLVYSGEDSVGGGGGEEVGGGQGSPSTSSGQAPKAYPSRKGGDQSAIVAGAFPPVEASVDGRYDGYYQPVDQHWNSHEQYHYPHQDPKTFQDHQDPAAFVGYPHYTAVGDGCEGYYRQSLPPPPQPTESRPPKRARHQKPPGHLRGLSIFEDMSTVDAIISSGKSENRHSSSSLSSNRPPQSDRRRDIPPPSSEAHYRPQETSSATSQVCERATSMLSFAASSSSNYNDAMSATKTPAAQVSFADSCFPRRDGRRPFNASSSNPRGEPRHSPGGSGRNGVDSSPPCTGNSSCTCTACRSPTLAIFEQMIQASQKIEKGEVDTAKYAGLSPPRLSPRRAIKAAAAVSAERPDQNLGPDPPIATGGTVVVGGSVIRKVSNNNIVGEAGGIPPQQDGGCHTQDHHGSNHRPVYPWETVKGPASQALAAASPSHGEEEEASGVGRTISNDVDDSGMGGGRYHHSQHDAMSLSLHPRHHPTLLQDFQPPPAHLPSSLPHAHDPTQGAPLTPKLYDGNDHPKRGAAGSPQPRDASDPAMVSSHSSNSSSSLLPRRRECIEHLFIPKEV</sequence>
<reference evidence="2 3" key="1">
    <citation type="submission" date="2024-10" db="EMBL/GenBank/DDBJ databases">
        <title>Updated reference genomes for cyclostephanoid diatoms.</title>
        <authorList>
            <person name="Roberts W.R."/>
            <person name="Alverson A.J."/>
        </authorList>
    </citation>
    <scope>NUCLEOTIDE SEQUENCE [LARGE SCALE GENOMIC DNA]</scope>
    <source>
        <strain evidence="2 3">AJA228-03</strain>
    </source>
</reference>
<evidence type="ECO:0000313" key="2">
    <source>
        <dbReference type="EMBL" id="KAL3807862.1"/>
    </source>
</evidence>
<dbReference type="AlphaFoldDB" id="A0ABD3R691"/>
<feature type="region of interest" description="Disordered" evidence="1">
    <location>
        <begin position="334"/>
        <end position="381"/>
    </location>
</feature>
<feature type="region of interest" description="Disordered" evidence="1">
    <location>
        <begin position="646"/>
        <end position="721"/>
    </location>
</feature>
<dbReference type="Proteomes" id="UP001530377">
    <property type="component" value="Unassembled WGS sequence"/>
</dbReference>
<feature type="region of interest" description="Disordered" evidence="1">
    <location>
        <begin position="1"/>
        <end position="43"/>
    </location>
</feature>
<feature type="compositionally biased region" description="Gly residues" evidence="1">
    <location>
        <begin position="181"/>
        <end position="195"/>
    </location>
</feature>
<feature type="compositionally biased region" description="Low complexity" evidence="1">
    <location>
        <begin position="707"/>
        <end position="716"/>
    </location>
</feature>
<organism evidence="2 3">
    <name type="scientific">Cyclostephanos tholiformis</name>
    <dbReference type="NCBI Taxonomy" id="382380"/>
    <lineage>
        <taxon>Eukaryota</taxon>
        <taxon>Sar</taxon>
        <taxon>Stramenopiles</taxon>
        <taxon>Ochrophyta</taxon>
        <taxon>Bacillariophyta</taxon>
        <taxon>Coscinodiscophyceae</taxon>
        <taxon>Thalassiosirophycidae</taxon>
        <taxon>Stephanodiscales</taxon>
        <taxon>Stephanodiscaceae</taxon>
        <taxon>Cyclostephanos</taxon>
    </lineage>
</organism>
<feature type="region of interest" description="Disordered" evidence="1">
    <location>
        <begin position="558"/>
        <end position="634"/>
    </location>
</feature>